<keyword evidence="1" id="KW-0479">Metal-binding</keyword>
<dbReference type="Gene3D" id="3.30.40.10">
    <property type="entry name" value="Zinc/RING finger domain, C3HC4 (zinc finger)"/>
    <property type="match status" value="1"/>
</dbReference>
<evidence type="ECO:0000313" key="8">
    <source>
        <dbReference type="Proteomes" id="UP001158576"/>
    </source>
</evidence>
<dbReference type="PROSITE" id="PS50089">
    <property type="entry name" value="ZF_RING_2"/>
    <property type="match status" value="1"/>
</dbReference>
<gene>
    <name evidence="7" type="ORF">OKIOD_LOCUS9288</name>
</gene>
<name>A0ABN7SKL6_OIKDI</name>
<sequence>MDGLRYERGIQKELLVDPRDSTWKNTCSVCGLISKFLFLHYIPKWTQSIRPQEESDRMVKFAEEIRKTESDSRSQRQSLERLSNEKQSLENENNQMKNEIKRLADENSKLKTRTSELEEENRALKEKQNENCDMNEMFEKFTVEWMERRGLSQTCKICQEMYDTNEHFQTALKCGHTFGENCIRTTLENTNRCPVCNRKANINEMNRVYS</sequence>
<dbReference type="SMART" id="SM00184">
    <property type="entry name" value="RING"/>
    <property type="match status" value="1"/>
</dbReference>
<dbReference type="InterPro" id="IPR013083">
    <property type="entry name" value="Znf_RING/FYVE/PHD"/>
</dbReference>
<evidence type="ECO:0000256" key="2">
    <source>
        <dbReference type="ARBA" id="ARBA00022771"/>
    </source>
</evidence>
<protein>
    <submittedName>
        <fullName evidence="7">Oidioi.mRNA.OKI2018_I69.chr1.g523.t1.cds</fullName>
    </submittedName>
</protein>
<feature type="compositionally biased region" description="Basic and acidic residues" evidence="5">
    <location>
        <begin position="65"/>
        <end position="89"/>
    </location>
</feature>
<dbReference type="PANTHER" id="PTHR46569:SF1">
    <property type="entry name" value="E3 UBIQUITIN-PROTEIN LIGASE RFWD3-RELATED"/>
    <property type="match status" value="1"/>
</dbReference>
<dbReference type="SUPFAM" id="SSF57850">
    <property type="entry name" value="RING/U-box"/>
    <property type="match status" value="1"/>
</dbReference>
<evidence type="ECO:0000259" key="6">
    <source>
        <dbReference type="PROSITE" id="PS50089"/>
    </source>
</evidence>
<evidence type="ECO:0000256" key="3">
    <source>
        <dbReference type="ARBA" id="ARBA00022833"/>
    </source>
</evidence>
<feature type="domain" description="RING-type" evidence="6">
    <location>
        <begin position="155"/>
        <end position="197"/>
    </location>
</feature>
<keyword evidence="8" id="KW-1185">Reference proteome</keyword>
<accession>A0ABN7SKL6</accession>
<evidence type="ECO:0000313" key="7">
    <source>
        <dbReference type="EMBL" id="CAG5102909.1"/>
    </source>
</evidence>
<organism evidence="7 8">
    <name type="scientific">Oikopleura dioica</name>
    <name type="common">Tunicate</name>
    <dbReference type="NCBI Taxonomy" id="34765"/>
    <lineage>
        <taxon>Eukaryota</taxon>
        <taxon>Metazoa</taxon>
        <taxon>Chordata</taxon>
        <taxon>Tunicata</taxon>
        <taxon>Appendicularia</taxon>
        <taxon>Copelata</taxon>
        <taxon>Oikopleuridae</taxon>
        <taxon>Oikopleura</taxon>
    </lineage>
</organism>
<keyword evidence="3" id="KW-0862">Zinc</keyword>
<evidence type="ECO:0000256" key="4">
    <source>
        <dbReference type="PROSITE-ProRule" id="PRU00175"/>
    </source>
</evidence>
<feature type="region of interest" description="Disordered" evidence="5">
    <location>
        <begin position="65"/>
        <end position="97"/>
    </location>
</feature>
<dbReference type="Proteomes" id="UP001158576">
    <property type="component" value="Chromosome 1"/>
</dbReference>
<evidence type="ECO:0000256" key="5">
    <source>
        <dbReference type="SAM" id="MobiDB-lite"/>
    </source>
</evidence>
<keyword evidence="2 4" id="KW-0863">Zinc-finger</keyword>
<dbReference type="PANTHER" id="PTHR46569">
    <property type="entry name" value="E3 UBIQUITIN-PROTEIN LIGASE TRAIP"/>
    <property type="match status" value="1"/>
</dbReference>
<proteinExistence type="predicted"/>
<reference evidence="7 8" key="1">
    <citation type="submission" date="2021-04" db="EMBL/GenBank/DDBJ databases">
        <authorList>
            <person name="Bliznina A."/>
        </authorList>
    </citation>
    <scope>NUCLEOTIDE SEQUENCE [LARGE SCALE GENOMIC DNA]</scope>
</reference>
<dbReference type="InterPro" id="IPR052639">
    <property type="entry name" value="TRAIP_ubiq-protein_ligase"/>
</dbReference>
<dbReference type="EMBL" id="OU015566">
    <property type="protein sequence ID" value="CAG5102909.1"/>
    <property type="molecule type" value="Genomic_DNA"/>
</dbReference>
<dbReference type="Pfam" id="PF13639">
    <property type="entry name" value="zf-RING_2"/>
    <property type="match status" value="1"/>
</dbReference>
<dbReference type="InterPro" id="IPR001841">
    <property type="entry name" value="Znf_RING"/>
</dbReference>
<evidence type="ECO:0000256" key="1">
    <source>
        <dbReference type="ARBA" id="ARBA00022723"/>
    </source>
</evidence>